<dbReference type="AlphaFoldDB" id="A0A840CPB9"/>
<protein>
    <recommendedName>
        <fullName evidence="4">GH16 domain-containing protein</fullName>
    </recommendedName>
</protein>
<dbReference type="RefSeq" id="WP_246347960.1">
    <property type="nucleotide sequence ID" value="NZ_JACIEP010000001.1"/>
</dbReference>
<keyword evidence="3" id="KW-1185">Reference proteome</keyword>
<sequence length="498" mass="56190">MKKNMINTLAIAACCLFMTTACDDSSKDDRFSDDPNSWVTAPQEGELLKDKVTKWDFADINGWELANQGEDSETDHTSIENNADCEDGKALKIYTEANSQQRKKVRTSKQYGSGLYTWRTYISDLGEVERVSIGSWLWHDDEHELDFEIGSGTGEERTALQATEDEVIAYMTSQANPWLHQGVKIKKNAWHIFQIDLKLVGGKYFATWLIDGVACAAQQLSFGEDYPFYIFCSTENLKFVGDTWPYKDNYGLWDYVTYTPYSYSMEPITPEDPTNPVDPPTEPEEGETVTWNFDDGNMPAGWKAWTSVGEDGPAYYGVKDGYLNLSNDSYCITSKIEYNTAVGFGKYTWGVQFPELAGAERFMSGGTLYTANEAGGYHTITMVGWYGPDAERTRLGATGKQLLLRVYSEIPSVDKNVAVLDPDTDYKLSVELKNISGKYMIVWLLNDEIVYTLNTAYGPDTVKFLFITSAESNRAWMPGNDISKKYAAKFDYLEYTAY</sequence>
<feature type="signal peptide" evidence="1">
    <location>
        <begin position="1"/>
        <end position="23"/>
    </location>
</feature>
<evidence type="ECO:0000313" key="3">
    <source>
        <dbReference type="Proteomes" id="UP000555103"/>
    </source>
</evidence>
<feature type="chain" id="PRO_5032474264" description="GH16 domain-containing protein" evidence="1">
    <location>
        <begin position="24"/>
        <end position="498"/>
    </location>
</feature>
<gene>
    <name evidence="2" type="ORF">GGR21_000307</name>
</gene>
<evidence type="ECO:0000256" key="1">
    <source>
        <dbReference type="SAM" id="SignalP"/>
    </source>
</evidence>
<evidence type="ECO:0008006" key="4">
    <source>
        <dbReference type="Google" id="ProtNLM"/>
    </source>
</evidence>
<evidence type="ECO:0000313" key="2">
    <source>
        <dbReference type="EMBL" id="MBB4034422.1"/>
    </source>
</evidence>
<accession>A0A840CPB9</accession>
<dbReference type="Proteomes" id="UP000555103">
    <property type="component" value="Unassembled WGS sequence"/>
</dbReference>
<organism evidence="2 3">
    <name type="scientific">Dysgonomonas hofstadii</name>
    <dbReference type="NCBI Taxonomy" id="637886"/>
    <lineage>
        <taxon>Bacteria</taxon>
        <taxon>Pseudomonadati</taxon>
        <taxon>Bacteroidota</taxon>
        <taxon>Bacteroidia</taxon>
        <taxon>Bacteroidales</taxon>
        <taxon>Dysgonomonadaceae</taxon>
        <taxon>Dysgonomonas</taxon>
    </lineage>
</organism>
<dbReference type="PROSITE" id="PS51257">
    <property type="entry name" value="PROKAR_LIPOPROTEIN"/>
    <property type="match status" value="1"/>
</dbReference>
<comment type="caution">
    <text evidence="2">The sequence shown here is derived from an EMBL/GenBank/DDBJ whole genome shotgun (WGS) entry which is preliminary data.</text>
</comment>
<keyword evidence="1" id="KW-0732">Signal</keyword>
<reference evidence="2 3" key="1">
    <citation type="submission" date="2020-08" db="EMBL/GenBank/DDBJ databases">
        <title>Genomic Encyclopedia of Type Strains, Phase IV (KMG-IV): sequencing the most valuable type-strain genomes for metagenomic binning, comparative biology and taxonomic classification.</title>
        <authorList>
            <person name="Goeker M."/>
        </authorList>
    </citation>
    <scope>NUCLEOTIDE SEQUENCE [LARGE SCALE GENOMIC DNA]</scope>
    <source>
        <strain evidence="2 3">DSM 104969</strain>
    </source>
</reference>
<name>A0A840CPB9_9BACT</name>
<proteinExistence type="predicted"/>
<dbReference type="EMBL" id="JACIEP010000001">
    <property type="protein sequence ID" value="MBB4034422.1"/>
    <property type="molecule type" value="Genomic_DNA"/>
</dbReference>